<dbReference type="AlphaFoldDB" id="A0A212JGB1"/>
<sequence>MIVHDEIRAIAADAGFPRVSLFLPTHSTGPELRQDPIRLKTMLRDAARALVGQGLGAAEADDLLAEARAHTAGETDPFWRRRDRGLAVFVSPDGTRFLDAPLPFAEQVHVGRRFVVKPLLPALMRDGAFYVLAASQEGAVLYRGNRYGLEAVDDPRLGIGAETFLGRTQFPNDLGFHGARGSGSAQVHSLGESPADEQQEQVRRYADALAAAVDACLANAAAPLVLAADDRLLGMLRKALKYGAVVEDGIREHPQSLSPEGLHARAYDRVRDRLDADRRAAIARFEARRGDGGVAMATRVEEIVPAAYEGRVEALVVAPDAAAEGVFSPSESRAIVSPQPNPNTLDLVDFAVLHTLANGGAVYARPVDRADDFPPVGALYRF</sequence>
<dbReference type="Pfam" id="PF18845">
    <property type="entry name" value="baeRF_family3"/>
    <property type="match status" value="1"/>
</dbReference>
<dbReference type="EMBL" id="FLUO01000001">
    <property type="protein sequence ID" value="SBV98295.1"/>
    <property type="molecule type" value="Genomic_DNA"/>
</dbReference>
<gene>
    <name evidence="1" type="ORF">KL86APRO_10993</name>
</gene>
<name>A0A212JGB1_9PROT</name>
<organism evidence="1">
    <name type="scientific">uncultured Alphaproteobacteria bacterium</name>
    <dbReference type="NCBI Taxonomy" id="91750"/>
    <lineage>
        <taxon>Bacteria</taxon>
        <taxon>Pseudomonadati</taxon>
        <taxon>Pseudomonadota</taxon>
        <taxon>Alphaproteobacteria</taxon>
        <taxon>environmental samples</taxon>
    </lineage>
</organism>
<accession>A0A212JGB1</accession>
<proteinExistence type="predicted"/>
<reference evidence="1" key="1">
    <citation type="submission" date="2016-04" db="EMBL/GenBank/DDBJ databases">
        <authorList>
            <person name="Evans L.H."/>
            <person name="Alamgir A."/>
            <person name="Owens N."/>
            <person name="Weber N.D."/>
            <person name="Virtaneva K."/>
            <person name="Barbian K."/>
            <person name="Babar A."/>
            <person name="Rosenke K."/>
        </authorList>
    </citation>
    <scope>NUCLEOTIDE SEQUENCE</scope>
    <source>
        <strain evidence="1">86</strain>
    </source>
</reference>
<protein>
    <submittedName>
        <fullName evidence="1">Uncharacterized protein</fullName>
    </submittedName>
</protein>
<evidence type="ECO:0000313" key="1">
    <source>
        <dbReference type="EMBL" id="SBV98295.1"/>
    </source>
</evidence>
<dbReference type="InterPro" id="IPR041289">
    <property type="entry name" value="Bact_RF_family3"/>
</dbReference>